<evidence type="ECO:0000256" key="3">
    <source>
        <dbReference type="ARBA" id="ARBA00023015"/>
    </source>
</evidence>
<evidence type="ECO:0000313" key="9">
    <source>
        <dbReference type="Proteomes" id="UP000295678"/>
    </source>
</evidence>
<dbReference type="GO" id="GO:0000156">
    <property type="term" value="F:phosphorelay response regulator activity"/>
    <property type="evidence" value="ECO:0007669"/>
    <property type="project" value="TreeGrafter"/>
</dbReference>
<dbReference type="Pfam" id="PF00072">
    <property type="entry name" value="Response_reg"/>
    <property type="match status" value="1"/>
</dbReference>
<dbReference type="GO" id="GO:0005829">
    <property type="term" value="C:cytosol"/>
    <property type="evidence" value="ECO:0007669"/>
    <property type="project" value="TreeGrafter"/>
</dbReference>
<organism evidence="8 9">
    <name type="scientific">Tepidamorphus gemmatus</name>
    <dbReference type="NCBI Taxonomy" id="747076"/>
    <lineage>
        <taxon>Bacteria</taxon>
        <taxon>Pseudomonadati</taxon>
        <taxon>Pseudomonadota</taxon>
        <taxon>Alphaproteobacteria</taxon>
        <taxon>Hyphomicrobiales</taxon>
        <taxon>Tepidamorphaceae</taxon>
        <taxon>Tepidamorphus</taxon>
    </lineage>
</organism>
<evidence type="ECO:0000256" key="6">
    <source>
        <dbReference type="PROSITE-ProRule" id="PRU00169"/>
    </source>
</evidence>
<name>A0A4R3MAN7_9HYPH</name>
<keyword evidence="5" id="KW-0804">Transcription</keyword>
<dbReference type="EMBL" id="SMAK01000005">
    <property type="protein sequence ID" value="TCT10651.1"/>
    <property type="molecule type" value="Genomic_DNA"/>
</dbReference>
<sequence>MRVLVVEDEFLIAMEVESLLTEAGHEVVGPVADIEEALGLIAKQPIDAAVLDVNLGDGATSARLAAELVRQRIGFVLSTGYRQQDLATVYGTDVTVIQKPIDGQRLLDALSRLPARGCN</sequence>
<dbReference type="GO" id="GO:0032993">
    <property type="term" value="C:protein-DNA complex"/>
    <property type="evidence" value="ECO:0007669"/>
    <property type="project" value="TreeGrafter"/>
</dbReference>
<evidence type="ECO:0000256" key="4">
    <source>
        <dbReference type="ARBA" id="ARBA00023125"/>
    </source>
</evidence>
<dbReference type="SMART" id="SM00448">
    <property type="entry name" value="REC"/>
    <property type="match status" value="1"/>
</dbReference>
<keyword evidence="4" id="KW-0238">DNA-binding</keyword>
<dbReference type="InterPro" id="IPR039420">
    <property type="entry name" value="WalR-like"/>
</dbReference>
<dbReference type="GO" id="GO:0006355">
    <property type="term" value="P:regulation of DNA-templated transcription"/>
    <property type="evidence" value="ECO:0007669"/>
    <property type="project" value="TreeGrafter"/>
</dbReference>
<feature type="modified residue" description="4-aspartylphosphate" evidence="6">
    <location>
        <position position="52"/>
    </location>
</feature>
<keyword evidence="9" id="KW-1185">Reference proteome</keyword>
<evidence type="ECO:0000256" key="1">
    <source>
        <dbReference type="ARBA" id="ARBA00022553"/>
    </source>
</evidence>
<dbReference type="InterPro" id="IPR011006">
    <property type="entry name" value="CheY-like_superfamily"/>
</dbReference>
<dbReference type="GO" id="GO:0000976">
    <property type="term" value="F:transcription cis-regulatory region binding"/>
    <property type="evidence" value="ECO:0007669"/>
    <property type="project" value="TreeGrafter"/>
</dbReference>
<accession>A0A4R3MAN7</accession>
<dbReference type="RefSeq" id="WP_132806497.1">
    <property type="nucleotide sequence ID" value="NZ_SMAK01000005.1"/>
</dbReference>
<dbReference type="Proteomes" id="UP000295678">
    <property type="component" value="Unassembled WGS sequence"/>
</dbReference>
<reference evidence="8 9" key="1">
    <citation type="submission" date="2019-03" db="EMBL/GenBank/DDBJ databases">
        <title>Genomic Encyclopedia of Type Strains, Phase IV (KMG-IV): sequencing the most valuable type-strain genomes for metagenomic binning, comparative biology and taxonomic classification.</title>
        <authorList>
            <person name="Goeker M."/>
        </authorList>
    </citation>
    <scope>NUCLEOTIDE SEQUENCE [LARGE SCALE GENOMIC DNA]</scope>
    <source>
        <strain evidence="8 9">DSM 19345</strain>
    </source>
</reference>
<evidence type="ECO:0000256" key="5">
    <source>
        <dbReference type="ARBA" id="ARBA00023163"/>
    </source>
</evidence>
<feature type="domain" description="Response regulatory" evidence="7">
    <location>
        <begin position="2"/>
        <end position="114"/>
    </location>
</feature>
<keyword evidence="2" id="KW-0902">Two-component regulatory system</keyword>
<dbReference type="OrthoDB" id="582170at2"/>
<evidence type="ECO:0000259" key="7">
    <source>
        <dbReference type="PROSITE" id="PS50110"/>
    </source>
</evidence>
<comment type="caution">
    <text evidence="8">The sequence shown here is derived from an EMBL/GenBank/DDBJ whole genome shotgun (WGS) entry which is preliminary data.</text>
</comment>
<dbReference type="AlphaFoldDB" id="A0A4R3MAN7"/>
<proteinExistence type="predicted"/>
<dbReference type="InterPro" id="IPR001789">
    <property type="entry name" value="Sig_transdc_resp-reg_receiver"/>
</dbReference>
<keyword evidence="3" id="KW-0805">Transcription regulation</keyword>
<dbReference type="PANTHER" id="PTHR48111:SF1">
    <property type="entry name" value="TWO-COMPONENT RESPONSE REGULATOR ORR33"/>
    <property type="match status" value="1"/>
</dbReference>
<evidence type="ECO:0000256" key="2">
    <source>
        <dbReference type="ARBA" id="ARBA00023012"/>
    </source>
</evidence>
<protein>
    <submittedName>
        <fullName evidence="8">Response regulator receiver domain-containing protein</fullName>
    </submittedName>
</protein>
<gene>
    <name evidence="8" type="ORF">EDC22_105150</name>
</gene>
<dbReference type="SUPFAM" id="SSF52172">
    <property type="entry name" value="CheY-like"/>
    <property type="match status" value="1"/>
</dbReference>
<dbReference type="Gene3D" id="3.40.50.2300">
    <property type="match status" value="1"/>
</dbReference>
<dbReference type="PROSITE" id="PS50110">
    <property type="entry name" value="RESPONSE_REGULATORY"/>
    <property type="match status" value="1"/>
</dbReference>
<keyword evidence="1 6" id="KW-0597">Phosphoprotein</keyword>
<evidence type="ECO:0000313" key="8">
    <source>
        <dbReference type="EMBL" id="TCT10651.1"/>
    </source>
</evidence>
<dbReference type="PANTHER" id="PTHR48111">
    <property type="entry name" value="REGULATOR OF RPOS"/>
    <property type="match status" value="1"/>
</dbReference>